<dbReference type="AlphaFoldDB" id="A0A2Y9C7K1"/>
<reference evidence="3 5" key="1">
    <citation type="submission" date="2016-10" db="EMBL/GenBank/DDBJ databases">
        <authorList>
            <person name="Cai Z."/>
        </authorList>
    </citation>
    <scope>NUCLEOTIDE SEQUENCE [LARGE SCALE GENOMIC DNA]</scope>
    <source>
        <strain evidence="3 5">DSM 25227</strain>
    </source>
</reference>
<protein>
    <submittedName>
        <fullName evidence="3">Uncharacterized protein</fullName>
    </submittedName>
</protein>
<accession>A0A2Y9C7K1</accession>
<feature type="compositionally biased region" description="Basic and acidic residues" evidence="1">
    <location>
        <begin position="46"/>
        <end position="63"/>
    </location>
</feature>
<dbReference type="GO" id="GO:0003677">
    <property type="term" value="F:DNA binding"/>
    <property type="evidence" value="ECO:0007669"/>
    <property type="project" value="InterPro"/>
</dbReference>
<gene>
    <name evidence="2" type="ORF">BCF38_104143</name>
    <name evidence="3" type="ORF">SAMN05421539_104143</name>
</gene>
<organism evidence="3 5">
    <name type="scientific">Jannaschia seohaensis</name>
    <dbReference type="NCBI Taxonomy" id="475081"/>
    <lineage>
        <taxon>Bacteria</taxon>
        <taxon>Pseudomonadati</taxon>
        <taxon>Pseudomonadota</taxon>
        <taxon>Alphaproteobacteria</taxon>
        <taxon>Rhodobacterales</taxon>
        <taxon>Roseobacteraceae</taxon>
        <taxon>Jannaschia</taxon>
    </lineage>
</organism>
<name>A0A2Y9C7K1_9RHOB</name>
<evidence type="ECO:0000313" key="2">
    <source>
        <dbReference type="EMBL" id="PWJ19211.1"/>
    </source>
</evidence>
<keyword evidence="4" id="KW-1185">Reference proteome</keyword>
<dbReference type="Proteomes" id="UP000245839">
    <property type="component" value="Unassembled WGS sequence"/>
</dbReference>
<evidence type="ECO:0000256" key="1">
    <source>
        <dbReference type="SAM" id="MobiDB-lite"/>
    </source>
</evidence>
<proteinExistence type="predicted"/>
<dbReference type="EMBL" id="QGDJ01000004">
    <property type="protein sequence ID" value="PWJ19211.1"/>
    <property type="molecule type" value="Genomic_DNA"/>
</dbReference>
<evidence type="ECO:0000313" key="3">
    <source>
        <dbReference type="EMBL" id="SSA45873.1"/>
    </source>
</evidence>
<evidence type="ECO:0000313" key="5">
    <source>
        <dbReference type="Proteomes" id="UP000251571"/>
    </source>
</evidence>
<dbReference type="Proteomes" id="UP000251571">
    <property type="component" value="Unassembled WGS sequence"/>
</dbReference>
<reference evidence="2 4" key="2">
    <citation type="submission" date="2018-03" db="EMBL/GenBank/DDBJ databases">
        <title>Genomic Encyclopedia of Archaeal and Bacterial Type Strains, Phase II (KMG-II): from individual species to whole genera.</title>
        <authorList>
            <person name="Goeker M."/>
        </authorList>
    </citation>
    <scope>NUCLEOTIDE SEQUENCE [LARGE SCALE GENOMIC DNA]</scope>
    <source>
        <strain evidence="2 4">DSM 25227</strain>
    </source>
</reference>
<feature type="region of interest" description="Disordered" evidence="1">
    <location>
        <begin position="39"/>
        <end position="73"/>
    </location>
</feature>
<sequence>MSARTADKYITMLRPLWDWAIFERRVTAASYKANPWDFGRSVPRGKKSDKPEREAFKADDCRQPLKATQRGTRGGDAFRLSLATGV</sequence>
<evidence type="ECO:0000313" key="4">
    <source>
        <dbReference type="Proteomes" id="UP000245839"/>
    </source>
</evidence>
<dbReference type="EMBL" id="UETC01000004">
    <property type="protein sequence ID" value="SSA45873.1"/>
    <property type="molecule type" value="Genomic_DNA"/>
</dbReference>
<dbReference type="SUPFAM" id="SSF56349">
    <property type="entry name" value="DNA breaking-rejoining enzymes"/>
    <property type="match status" value="1"/>
</dbReference>
<dbReference type="InterPro" id="IPR011010">
    <property type="entry name" value="DNA_brk_join_enz"/>
</dbReference>